<evidence type="ECO:0000256" key="1">
    <source>
        <dbReference type="ARBA" id="ARBA00022490"/>
    </source>
</evidence>
<proteinExistence type="inferred from homology"/>
<feature type="binding site" evidence="8">
    <location>
        <position position="107"/>
    </location>
    <ligand>
        <name>GTP</name>
        <dbReference type="ChEBI" id="CHEBI:37565"/>
    </ligand>
</feature>
<keyword evidence="10" id="KW-0548">Nucleotidyltransferase</keyword>
<dbReference type="InterPro" id="IPR025877">
    <property type="entry name" value="MobA-like_NTP_Trfase"/>
</dbReference>
<accession>A0A840BZC0</accession>
<evidence type="ECO:0000313" key="10">
    <source>
        <dbReference type="EMBL" id="MBB4015597.1"/>
    </source>
</evidence>
<dbReference type="Pfam" id="PF12804">
    <property type="entry name" value="NTP_transf_3"/>
    <property type="match status" value="1"/>
</dbReference>
<comment type="catalytic activity">
    <reaction evidence="8">
        <text>Mo-molybdopterin + GTP + H(+) = Mo-molybdopterin guanine dinucleotide + diphosphate</text>
        <dbReference type="Rhea" id="RHEA:34243"/>
        <dbReference type="ChEBI" id="CHEBI:15378"/>
        <dbReference type="ChEBI" id="CHEBI:33019"/>
        <dbReference type="ChEBI" id="CHEBI:37565"/>
        <dbReference type="ChEBI" id="CHEBI:71302"/>
        <dbReference type="ChEBI" id="CHEBI:71310"/>
        <dbReference type="EC" id="2.7.7.77"/>
    </reaction>
</comment>
<dbReference type="GO" id="GO:0005525">
    <property type="term" value="F:GTP binding"/>
    <property type="evidence" value="ECO:0007669"/>
    <property type="project" value="UniProtKB-UniRule"/>
</dbReference>
<dbReference type="InterPro" id="IPR029044">
    <property type="entry name" value="Nucleotide-diphossugar_trans"/>
</dbReference>
<evidence type="ECO:0000259" key="9">
    <source>
        <dbReference type="Pfam" id="PF12804"/>
    </source>
</evidence>
<dbReference type="CDD" id="cd02503">
    <property type="entry name" value="MobA"/>
    <property type="match status" value="1"/>
</dbReference>
<comment type="cofactor">
    <cofactor evidence="8">
        <name>Mg(2+)</name>
        <dbReference type="ChEBI" id="CHEBI:18420"/>
    </cofactor>
</comment>
<dbReference type="AlphaFoldDB" id="A0A840BZC0"/>
<feature type="binding site" evidence="8">
    <location>
        <begin position="13"/>
        <end position="15"/>
    </location>
    <ligand>
        <name>GTP</name>
        <dbReference type="ChEBI" id="CHEBI:37565"/>
    </ligand>
</feature>
<feature type="domain" description="MobA-like NTP transferase" evidence="9">
    <location>
        <begin position="10"/>
        <end position="168"/>
    </location>
</feature>
<evidence type="ECO:0000256" key="7">
    <source>
        <dbReference type="ARBA" id="ARBA00023150"/>
    </source>
</evidence>
<evidence type="ECO:0000256" key="4">
    <source>
        <dbReference type="ARBA" id="ARBA00022741"/>
    </source>
</evidence>
<feature type="binding site" evidence="8">
    <location>
        <position position="107"/>
    </location>
    <ligand>
        <name>Mg(2+)</name>
        <dbReference type="ChEBI" id="CHEBI:18420"/>
    </ligand>
</feature>
<dbReference type="InterPro" id="IPR013482">
    <property type="entry name" value="Molybde_CF_guanTrfase"/>
</dbReference>
<comment type="caution">
    <text evidence="10">The sequence shown here is derived from an EMBL/GenBank/DDBJ whole genome shotgun (WGS) entry which is preliminary data.</text>
</comment>
<dbReference type="GO" id="GO:0061603">
    <property type="term" value="F:molybdenum cofactor guanylyltransferase activity"/>
    <property type="evidence" value="ECO:0007669"/>
    <property type="project" value="UniProtKB-EC"/>
</dbReference>
<keyword evidence="6 8" id="KW-0342">GTP-binding</keyword>
<dbReference type="GO" id="GO:0046872">
    <property type="term" value="F:metal ion binding"/>
    <property type="evidence" value="ECO:0007669"/>
    <property type="project" value="UniProtKB-KW"/>
</dbReference>
<protein>
    <recommendedName>
        <fullName evidence="8">Molybdenum cofactor guanylyltransferase</fullName>
        <shortName evidence="8">MoCo guanylyltransferase</shortName>
        <ecNumber evidence="8">2.7.7.77</ecNumber>
    </recommendedName>
    <alternativeName>
        <fullName evidence="8">GTP:molybdopterin guanylyltransferase</fullName>
    </alternativeName>
    <alternativeName>
        <fullName evidence="8">Mo-MPT guanylyltransferase</fullName>
    </alternativeName>
    <alternativeName>
        <fullName evidence="8">Molybdopterin guanylyltransferase</fullName>
    </alternativeName>
    <alternativeName>
        <fullName evidence="8">Molybdopterin-guanine dinucleotide synthase</fullName>
        <shortName evidence="8">MGD synthase</shortName>
    </alternativeName>
</protein>
<evidence type="ECO:0000256" key="6">
    <source>
        <dbReference type="ARBA" id="ARBA00023134"/>
    </source>
</evidence>
<keyword evidence="4 8" id="KW-0547">Nucleotide-binding</keyword>
<organism evidence="10 11">
    <name type="scientific">Chelatococcus caeni</name>
    <dbReference type="NCBI Taxonomy" id="1348468"/>
    <lineage>
        <taxon>Bacteria</taxon>
        <taxon>Pseudomonadati</taxon>
        <taxon>Pseudomonadota</taxon>
        <taxon>Alphaproteobacteria</taxon>
        <taxon>Hyphomicrobiales</taxon>
        <taxon>Chelatococcaceae</taxon>
        <taxon>Chelatococcus</taxon>
    </lineage>
</organism>
<sequence>MIETCPPTIGALLAGGLARRMGGGDKPLRRVGGRPILDHVVERMAPQCAGLVINANGDPARFAPYGLPVVPDDVPGFAGPLAGILAVLDYVAVRRRDVEWIVSVAADTPFLPPDLVVRLHAARREEGAMLACAASGGRTHPVIGLWPVGIREDLRRTLVGEGERKIDRFTARFPLAVAEWPTEPFDVFFNANAPADLEAAEAILVHARLS</sequence>
<feature type="binding site" evidence="8">
    <location>
        <position position="26"/>
    </location>
    <ligand>
        <name>GTP</name>
        <dbReference type="ChEBI" id="CHEBI:37565"/>
    </ligand>
</feature>
<keyword evidence="5 8" id="KW-0460">Magnesium</keyword>
<evidence type="ECO:0000256" key="8">
    <source>
        <dbReference type="HAMAP-Rule" id="MF_00316"/>
    </source>
</evidence>
<evidence type="ECO:0000256" key="3">
    <source>
        <dbReference type="ARBA" id="ARBA00022723"/>
    </source>
</evidence>
<dbReference type="HAMAP" id="MF_00316">
    <property type="entry name" value="MobA"/>
    <property type="match status" value="1"/>
</dbReference>
<keyword evidence="2 8" id="KW-0808">Transferase</keyword>
<keyword evidence="3 8" id="KW-0479">Metal-binding</keyword>
<comment type="function">
    <text evidence="8">Transfers a GMP moiety from GTP to Mo-molybdopterin (Mo-MPT) cofactor (Moco or molybdenum cofactor) to form Mo-molybdopterin guanine dinucleotide (Mo-MGD) cofactor.</text>
</comment>
<keyword evidence="11" id="KW-1185">Reference proteome</keyword>
<evidence type="ECO:0000256" key="5">
    <source>
        <dbReference type="ARBA" id="ARBA00022842"/>
    </source>
</evidence>
<dbReference type="NCBIfam" id="TIGR02665">
    <property type="entry name" value="molyb_mobA"/>
    <property type="match status" value="1"/>
</dbReference>
<comment type="subcellular location">
    <subcellularLocation>
        <location evidence="8">Cytoplasm</location>
    </subcellularLocation>
</comment>
<dbReference type="SUPFAM" id="SSF53448">
    <property type="entry name" value="Nucleotide-diphospho-sugar transferases"/>
    <property type="match status" value="1"/>
</dbReference>
<feature type="binding site" evidence="8">
    <location>
        <position position="72"/>
    </location>
    <ligand>
        <name>GTP</name>
        <dbReference type="ChEBI" id="CHEBI:37565"/>
    </ligand>
</feature>
<evidence type="ECO:0000256" key="2">
    <source>
        <dbReference type="ARBA" id="ARBA00022679"/>
    </source>
</evidence>
<dbReference type="GO" id="GO:0005737">
    <property type="term" value="C:cytoplasm"/>
    <property type="evidence" value="ECO:0007669"/>
    <property type="project" value="UniProtKB-SubCell"/>
</dbReference>
<evidence type="ECO:0000313" key="11">
    <source>
        <dbReference type="Proteomes" id="UP000577362"/>
    </source>
</evidence>
<name>A0A840BZC0_9HYPH</name>
<dbReference type="RefSeq" id="WP_183315674.1">
    <property type="nucleotide sequence ID" value="NZ_JACIEN010000001.1"/>
</dbReference>
<dbReference type="EC" id="2.7.7.77" evidence="8"/>
<gene>
    <name evidence="8" type="primary">mobA</name>
    <name evidence="10" type="ORF">GGR16_000603</name>
</gene>
<keyword evidence="1 8" id="KW-0963">Cytoplasm</keyword>
<dbReference type="GO" id="GO:1902758">
    <property type="term" value="P:bis(molybdopterin guanine dinucleotide)molybdenum biosynthetic process"/>
    <property type="evidence" value="ECO:0007669"/>
    <property type="project" value="TreeGrafter"/>
</dbReference>
<dbReference type="PANTHER" id="PTHR19136:SF81">
    <property type="entry name" value="MOLYBDENUM COFACTOR GUANYLYLTRANSFERASE"/>
    <property type="match status" value="1"/>
</dbReference>
<comment type="domain">
    <text evidence="8">The N-terminal domain determines nucleotide recognition and specific binding, while the C-terminal domain determines the specific binding to the target protein.</text>
</comment>
<dbReference type="Proteomes" id="UP000577362">
    <property type="component" value="Unassembled WGS sequence"/>
</dbReference>
<reference evidence="10 11" key="1">
    <citation type="submission" date="2020-08" db="EMBL/GenBank/DDBJ databases">
        <title>Genomic Encyclopedia of Type Strains, Phase IV (KMG-IV): sequencing the most valuable type-strain genomes for metagenomic binning, comparative biology and taxonomic classification.</title>
        <authorList>
            <person name="Goeker M."/>
        </authorList>
    </citation>
    <scope>NUCLEOTIDE SEQUENCE [LARGE SCALE GENOMIC DNA]</scope>
    <source>
        <strain evidence="10 11">DSM 103737</strain>
    </source>
</reference>
<keyword evidence="7 8" id="KW-0501">Molybdenum cofactor biosynthesis</keyword>
<comment type="similarity">
    <text evidence="8">Belongs to the MobA family.</text>
</comment>
<dbReference type="EMBL" id="JACIEN010000001">
    <property type="protein sequence ID" value="MBB4015597.1"/>
    <property type="molecule type" value="Genomic_DNA"/>
</dbReference>
<comment type="subunit">
    <text evidence="8">Monomer.</text>
</comment>
<feature type="binding site" evidence="8">
    <location>
        <position position="54"/>
    </location>
    <ligand>
        <name>GTP</name>
        <dbReference type="ChEBI" id="CHEBI:37565"/>
    </ligand>
</feature>
<dbReference type="PANTHER" id="PTHR19136">
    <property type="entry name" value="MOLYBDENUM COFACTOR GUANYLYLTRANSFERASE"/>
    <property type="match status" value="1"/>
</dbReference>
<dbReference type="Gene3D" id="3.90.550.10">
    <property type="entry name" value="Spore Coat Polysaccharide Biosynthesis Protein SpsA, Chain A"/>
    <property type="match status" value="1"/>
</dbReference>